<dbReference type="EMBL" id="CAJPIN010008999">
    <property type="protein sequence ID" value="CAG2059230.1"/>
    <property type="molecule type" value="Genomic_DNA"/>
</dbReference>
<proteinExistence type="predicted"/>
<name>A0ABN7NZZ0_TIMPD</name>
<comment type="caution">
    <text evidence="3">The sequence shown here is derived from an EMBL/GenBank/DDBJ whole genome shotgun (WGS) entry which is preliminary data.</text>
</comment>
<evidence type="ECO:0000256" key="2">
    <source>
        <dbReference type="ARBA" id="ARBA00022840"/>
    </source>
</evidence>
<accession>A0ABN7NZZ0</accession>
<dbReference type="PANTHER" id="PTHR12169">
    <property type="entry name" value="ATPASE N2B"/>
    <property type="match status" value="1"/>
</dbReference>
<keyword evidence="4" id="KW-1185">Reference proteome</keyword>
<protein>
    <recommendedName>
        <fullName evidence="5">PiggyBac transposable element-derived protein domain-containing protein</fullName>
    </recommendedName>
</protein>
<keyword evidence="2" id="KW-0067">ATP-binding</keyword>
<organism evidence="3 4">
    <name type="scientific">Timema podura</name>
    <name type="common">Walking stick</name>
    <dbReference type="NCBI Taxonomy" id="61482"/>
    <lineage>
        <taxon>Eukaryota</taxon>
        <taxon>Metazoa</taxon>
        <taxon>Ecdysozoa</taxon>
        <taxon>Arthropoda</taxon>
        <taxon>Hexapoda</taxon>
        <taxon>Insecta</taxon>
        <taxon>Pterygota</taxon>
        <taxon>Neoptera</taxon>
        <taxon>Polyneoptera</taxon>
        <taxon>Phasmatodea</taxon>
        <taxon>Timematodea</taxon>
        <taxon>Timematoidea</taxon>
        <taxon>Timematidae</taxon>
        <taxon>Timema</taxon>
    </lineage>
</organism>
<reference evidence="3" key="1">
    <citation type="submission" date="2021-03" db="EMBL/GenBank/DDBJ databases">
        <authorList>
            <person name="Tran Van P."/>
        </authorList>
    </citation>
    <scope>NUCLEOTIDE SEQUENCE</scope>
</reference>
<sequence>MRENYSQESDVVETNSEEIRALIGLLYMAGLLKSSHQNVEDLWVTDGTALEFFCLVMSYKRFYMPSRALRFDDATTREARRALDKLAPLRQVFDGFVERCLENYSVGASDYLLLSQVFHTILVRDIPQLSLKTKSQARRFITLIDTLYDRRVRVVVSSDVPHKQLFLTNVPLEHTVDEHRMLMDDLNIQVGSVS</sequence>
<dbReference type="InterPro" id="IPR005654">
    <property type="entry name" value="ATPase_AFG1-like"/>
</dbReference>
<feature type="non-terminal residue" evidence="3">
    <location>
        <position position="194"/>
    </location>
</feature>
<evidence type="ECO:0008006" key="5">
    <source>
        <dbReference type="Google" id="ProtNLM"/>
    </source>
</evidence>
<evidence type="ECO:0000313" key="4">
    <source>
        <dbReference type="Proteomes" id="UP001153148"/>
    </source>
</evidence>
<dbReference type="Proteomes" id="UP001153148">
    <property type="component" value="Unassembled WGS sequence"/>
</dbReference>
<evidence type="ECO:0000256" key="1">
    <source>
        <dbReference type="ARBA" id="ARBA00022741"/>
    </source>
</evidence>
<gene>
    <name evidence="3" type="ORF">TPAB3V08_LOCUS6195</name>
</gene>
<evidence type="ECO:0000313" key="3">
    <source>
        <dbReference type="EMBL" id="CAG2059230.1"/>
    </source>
</evidence>
<dbReference type="Pfam" id="PF03969">
    <property type="entry name" value="AFG1_ATPase"/>
    <property type="match status" value="1"/>
</dbReference>
<dbReference type="PANTHER" id="PTHR12169:SF6">
    <property type="entry name" value="AFG1-LIKE ATPASE"/>
    <property type="match status" value="1"/>
</dbReference>
<keyword evidence="1" id="KW-0547">Nucleotide-binding</keyword>